<accession>A0ABD6C0N9</accession>
<dbReference type="RefSeq" id="WP_256419291.1">
    <property type="nucleotide sequence ID" value="NZ_JANHDL010000014.1"/>
</dbReference>
<proteinExistence type="predicted"/>
<evidence type="ECO:0000313" key="1">
    <source>
        <dbReference type="EMBL" id="MFD1570469.1"/>
    </source>
</evidence>
<dbReference type="Proteomes" id="UP001597185">
    <property type="component" value="Unassembled WGS sequence"/>
</dbReference>
<protein>
    <recommendedName>
        <fullName evidence="3">Transposase</fullName>
    </recommendedName>
</protein>
<evidence type="ECO:0000313" key="2">
    <source>
        <dbReference type="Proteomes" id="UP001597185"/>
    </source>
</evidence>
<sequence length="117" mass="13609">MEADGLTHTLDFQLDIREGDPSLLTDGTLESRRVVNEIFRLDKEGWDWDDIKDVVVDRSDHVKNTTQRLVAKATTPLEEYYGDEDRKYGRPSNSIRELFPIRMNHGEGYERTLKIVV</sequence>
<reference evidence="1 2" key="1">
    <citation type="journal article" date="2019" name="Int. J. Syst. Evol. Microbiol.">
        <title>The Global Catalogue of Microorganisms (GCM) 10K type strain sequencing project: providing services to taxonomists for standard genome sequencing and annotation.</title>
        <authorList>
            <consortium name="The Broad Institute Genomics Platform"/>
            <consortium name="The Broad Institute Genome Sequencing Center for Infectious Disease"/>
            <person name="Wu L."/>
            <person name="Ma J."/>
        </authorList>
    </citation>
    <scope>NUCLEOTIDE SEQUENCE [LARGE SCALE GENOMIC DNA]</scope>
    <source>
        <strain evidence="1 2">CGMCC 1.12689</strain>
    </source>
</reference>
<evidence type="ECO:0008006" key="3">
    <source>
        <dbReference type="Google" id="ProtNLM"/>
    </source>
</evidence>
<keyword evidence="2" id="KW-1185">Reference proteome</keyword>
<name>A0ABD6C0N9_9EURY</name>
<dbReference type="AlphaFoldDB" id="A0ABD6C0N9"/>
<comment type="caution">
    <text evidence="1">The sequence shown here is derived from an EMBL/GenBank/DDBJ whole genome shotgun (WGS) entry which is preliminary data.</text>
</comment>
<organism evidence="1 2">
    <name type="scientific">Halorubrum laminariae</name>
    <dbReference type="NCBI Taxonomy" id="1433523"/>
    <lineage>
        <taxon>Archaea</taxon>
        <taxon>Methanobacteriati</taxon>
        <taxon>Methanobacteriota</taxon>
        <taxon>Stenosarchaea group</taxon>
        <taxon>Halobacteria</taxon>
        <taxon>Halobacteriales</taxon>
        <taxon>Haloferacaceae</taxon>
        <taxon>Halorubrum</taxon>
    </lineage>
</organism>
<gene>
    <name evidence="1" type="ORF">ACFR9T_07670</name>
</gene>
<dbReference type="EMBL" id="JBHUDB010000003">
    <property type="protein sequence ID" value="MFD1570469.1"/>
    <property type="molecule type" value="Genomic_DNA"/>
</dbReference>